<proteinExistence type="predicted"/>
<feature type="region of interest" description="Disordered" evidence="1">
    <location>
        <begin position="1"/>
        <end position="35"/>
    </location>
</feature>
<dbReference type="Proteomes" id="UP000823388">
    <property type="component" value="Chromosome 8N"/>
</dbReference>
<evidence type="ECO:0000313" key="2">
    <source>
        <dbReference type="EMBL" id="KAG2557466.1"/>
    </source>
</evidence>
<name>A0A8T0PE02_PANVG</name>
<evidence type="ECO:0000256" key="1">
    <source>
        <dbReference type="SAM" id="MobiDB-lite"/>
    </source>
</evidence>
<dbReference type="AlphaFoldDB" id="A0A8T0PE02"/>
<sequence>MPLLQRRATPFCSPPPAPALRQRRIPPLPHPRVQHSARDRLFPSTRAFCSLPFPLPTSDLLGARALLELRAGRPDGRGGGGGAPATLQQQVASRRPLEDGEVACGCGTTTLARAHPGIGLSATERRGAWRLAAGLWPCATMGRVYFLTK</sequence>
<comment type="caution">
    <text evidence="2">The sequence shown here is derived from an EMBL/GenBank/DDBJ whole genome shotgun (WGS) entry which is preliminary data.</text>
</comment>
<keyword evidence="3" id="KW-1185">Reference proteome</keyword>
<evidence type="ECO:0000313" key="3">
    <source>
        <dbReference type="Proteomes" id="UP000823388"/>
    </source>
</evidence>
<protein>
    <submittedName>
        <fullName evidence="2">Uncharacterized protein</fullName>
    </submittedName>
</protein>
<dbReference type="EMBL" id="CM029052">
    <property type="protein sequence ID" value="KAG2557466.1"/>
    <property type="molecule type" value="Genomic_DNA"/>
</dbReference>
<reference evidence="2" key="1">
    <citation type="submission" date="2020-05" db="EMBL/GenBank/DDBJ databases">
        <title>WGS assembly of Panicum virgatum.</title>
        <authorList>
            <person name="Lovell J.T."/>
            <person name="Jenkins J."/>
            <person name="Shu S."/>
            <person name="Juenger T.E."/>
            <person name="Schmutz J."/>
        </authorList>
    </citation>
    <scope>NUCLEOTIDE SEQUENCE</scope>
    <source>
        <strain evidence="2">AP13</strain>
    </source>
</reference>
<organism evidence="2 3">
    <name type="scientific">Panicum virgatum</name>
    <name type="common">Blackwell switchgrass</name>
    <dbReference type="NCBI Taxonomy" id="38727"/>
    <lineage>
        <taxon>Eukaryota</taxon>
        <taxon>Viridiplantae</taxon>
        <taxon>Streptophyta</taxon>
        <taxon>Embryophyta</taxon>
        <taxon>Tracheophyta</taxon>
        <taxon>Spermatophyta</taxon>
        <taxon>Magnoliopsida</taxon>
        <taxon>Liliopsida</taxon>
        <taxon>Poales</taxon>
        <taxon>Poaceae</taxon>
        <taxon>PACMAD clade</taxon>
        <taxon>Panicoideae</taxon>
        <taxon>Panicodae</taxon>
        <taxon>Paniceae</taxon>
        <taxon>Panicinae</taxon>
        <taxon>Panicum</taxon>
        <taxon>Panicum sect. Hiantes</taxon>
    </lineage>
</organism>
<gene>
    <name evidence="2" type="ORF">PVAP13_8NG256506</name>
</gene>
<accession>A0A8T0PE02</accession>